<reference evidence="1 3" key="1">
    <citation type="submission" date="2017-02" db="EMBL/GenBank/DDBJ databases">
        <authorList>
            <person name="Varghese N."/>
            <person name="Submissions S."/>
        </authorList>
    </citation>
    <scope>NUCLEOTIDE SEQUENCE [LARGE SCALE GENOMIC DNA]</scope>
    <source>
        <strain evidence="1 3">DSM 16775</strain>
    </source>
</reference>
<name>A0AAX2IVE3_9FLAO</name>
<proteinExistence type="predicted"/>
<protein>
    <submittedName>
        <fullName evidence="2">Uncharacterized protein</fullName>
    </submittedName>
</protein>
<dbReference type="AlphaFoldDB" id="A0AAX2IVE3"/>
<comment type="caution">
    <text evidence="2">The sequence shown here is derived from an EMBL/GenBank/DDBJ whole genome shotgun (WGS) entry which is preliminary data.</text>
</comment>
<evidence type="ECO:0000313" key="3">
    <source>
        <dbReference type="Proteomes" id="UP000190669"/>
    </source>
</evidence>
<gene>
    <name evidence="2" type="ORF">NCTC11212_04277</name>
    <name evidence="1" type="ORF">SAMN05421800_13816</name>
</gene>
<dbReference type="Proteomes" id="UP000251937">
    <property type="component" value="Unassembled WGS sequence"/>
</dbReference>
<organism evidence="2 4">
    <name type="scientific">Chryseobacterium balustinum</name>
    <dbReference type="NCBI Taxonomy" id="246"/>
    <lineage>
        <taxon>Bacteria</taxon>
        <taxon>Pseudomonadati</taxon>
        <taxon>Bacteroidota</taxon>
        <taxon>Flavobacteriia</taxon>
        <taxon>Flavobacteriales</taxon>
        <taxon>Weeksellaceae</taxon>
        <taxon>Chryseobacterium group</taxon>
        <taxon>Chryseobacterium</taxon>
    </lineage>
</organism>
<dbReference type="Proteomes" id="UP000190669">
    <property type="component" value="Unassembled WGS sequence"/>
</dbReference>
<reference evidence="2 4" key="2">
    <citation type="submission" date="2018-06" db="EMBL/GenBank/DDBJ databases">
        <authorList>
            <consortium name="Pathogen Informatics"/>
            <person name="Doyle S."/>
        </authorList>
    </citation>
    <scope>NUCLEOTIDE SEQUENCE [LARGE SCALE GENOMIC DNA]</scope>
    <source>
        <strain evidence="2 4">NCTC11212</strain>
    </source>
</reference>
<evidence type="ECO:0000313" key="2">
    <source>
        <dbReference type="EMBL" id="SQA92760.1"/>
    </source>
</evidence>
<dbReference type="RefSeq" id="WP_079467175.1">
    <property type="nucleotide sequence ID" value="NZ_CP033934.1"/>
</dbReference>
<sequence length="252" mass="28894">MYHIDTTEIRQEEKVSQIGGHANIDQEYYPICPVTQKPMLLLMTLRKDIFDHGYASNNQLEDDNFCVSVFLSAKIHQEYGVGSSMPSMYSINQLSECEKMKNGTAKVLLHKDTQVPASLPDLPIEIPARKIMLTKMTEEERAADMPSHREWHEGTILQISKFNPNFEAWLQEPIIFDKDIILNYTAKVFSPSFGPRLLLQIEDYIISKESKIHSGLLGTDGMGYLYLPTVLRNWVKKYTKPIEIGNFFTQST</sequence>
<dbReference type="EMBL" id="FUZE01000038">
    <property type="protein sequence ID" value="SKC12107.1"/>
    <property type="molecule type" value="Genomic_DNA"/>
</dbReference>
<dbReference type="KEGG" id="cbp:EB354_03100"/>
<dbReference type="EMBL" id="UAVR01000024">
    <property type="protein sequence ID" value="SQA92760.1"/>
    <property type="molecule type" value="Genomic_DNA"/>
</dbReference>
<evidence type="ECO:0000313" key="4">
    <source>
        <dbReference type="Proteomes" id="UP000251937"/>
    </source>
</evidence>
<accession>A0AAX2IVE3</accession>
<keyword evidence="3" id="KW-1185">Reference proteome</keyword>
<evidence type="ECO:0000313" key="1">
    <source>
        <dbReference type="EMBL" id="SKC12107.1"/>
    </source>
</evidence>